<proteinExistence type="predicted"/>
<dbReference type="InterPro" id="IPR050952">
    <property type="entry name" value="TRIM-NHL_E3_ligases"/>
</dbReference>
<dbReference type="GO" id="GO:0008270">
    <property type="term" value="F:zinc ion binding"/>
    <property type="evidence" value="ECO:0007669"/>
    <property type="project" value="UniProtKB-KW"/>
</dbReference>
<keyword evidence="2" id="KW-1185">Reference proteome</keyword>
<evidence type="ECO:0000313" key="2">
    <source>
        <dbReference type="Proteomes" id="UP000076925"/>
    </source>
</evidence>
<protein>
    <submittedName>
        <fullName evidence="1">Uncharacterized protein</fullName>
    </submittedName>
</protein>
<dbReference type="OrthoDB" id="3644774at2"/>
<dbReference type="Proteomes" id="UP000076925">
    <property type="component" value="Unassembled WGS sequence"/>
</dbReference>
<dbReference type="AlphaFoldDB" id="A0A139WXT2"/>
<dbReference type="SUPFAM" id="SSF101898">
    <property type="entry name" value="NHL repeat"/>
    <property type="match status" value="1"/>
</dbReference>
<sequence>MGYSTSWIGNTFSGNRKWVQINIEAMYVAPDGTVYTNSIWDEAAKEAGIYKNGDVAGFAADLHGWERLGGKAVTANSRYLYVGMSQGAGSGKPGEDYPPKGTIWYCIRRYNLSGQQAPFSGGRGWDKSMVIVNTSSPVTGLAATDNEVYVSDRTGNRIVVYDANSMNQLRSFSFSRPGNIAIDRQKNLWIVQQKENSSSAAILRYSPQGKQLSEKITNVAEPTAIALDNQGRLLVADNGPRQQILIYHITGSPSQVGTFGTERGVYSGTPGQIGDLKLYGISGVGTDAQGNIYVANDGFNNAGADLRKFSPNGALQWRLLGLCFLDTADADPGSDGRDVFTKEEHYVMNYDKPNGQQWTYADYTVNAIKYPQDPRLHTTATAVFFRRVQGRPLMYLTGMYNSWMQIYRFAQNSEGWTAIPSGMFVGTPADSNKPFFTKGNWPPNQPKTGEWIWRDVNGNGAFDPGEYDTNKDDVYIGGWWVDSRGDVWKNLRTANGIRHYPLQGFDGSGNPIYTYASMKKIATPNFFTDLRRVEYFPETDTMYLTGFTKENPAPYDDAKVVGSELVRFDNWSKGNRNPAWRTKLPADKRPEEKQTVYPAAISVAGDYVFVATVKTRQVYVYRTSNGSQADIMTPDPNVEPEAGWVDVPYGVRAYRRSNGEYIVFLEEDHHGKVLFFRWRP</sequence>
<accession>A0A139WXT2</accession>
<dbReference type="Gene3D" id="2.120.10.30">
    <property type="entry name" value="TolB, C-terminal domain"/>
    <property type="match status" value="1"/>
</dbReference>
<dbReference type="InterPro" id="IPR011042">
    <property type="entry name" value="6-blade_b-propeller_TolB-like"/>
</dbReference>
<dbReference type="PANTHER" id="PTHR24104">
    <property type="entry name" value="E3 UBIQUITIN-PROTEIN LIGASE NHLRC1-RELATED"/>
    <property type="match status" value="1"/>
</dbReference>
<dbReference type="EMBL" id="ANNX02000047">
    <property type="protein sequence ID" value="KYC37254.1"/>
    <property type="molecule type" value="Genomic_DNA"/>
</dbReference>
<name>A0A139WXT2_9CYAN</name>
<dbReference type="PANTHER" id="PTHR24104:SF25">
    <property type="entry name" value="PROTEIN LIN-41"/>
    <property type="match status" value="1"/>
</dbReference>
<evidence type="ECO:0000313" key="1">
    <source>
        <dbReference type="EMBL" id="KYC37254.1"/>
    </source>
</evidence>
<reference evidence="1 2" key="1">
    <citation type="journal article" date="2013" name="Genome Biol. Evol.">
        <title>Genomes of Stigonematalean cyanobacteria (subsection V) and the evolution of oxygenic photosynthesis from prokaryotes to plastids.</title>
        <authorList>
            <person name="Dagan T."/>
            <person name="Roettger M."/>
            <person name="Stucken K."/>
            <person name="Landan G."/>
            <person name="Koch R."/>
            <person name="Major P."/>
            <person name="Gould S.B."/>
            <person name="Goremykin V.V."/>
            <person name="Rippka R."/>
            <person name="Tandeau de Marsac N."/>
            <person name="Gugger M."/>
            <person name="Lockhart P.J."/>
            <person name="Allen J.F."/>
            <person name="Brune I."/>
            <person name="Maus I."/>
            <person name="Puhler A."/>
            <person name="Martin W.F."/>
        </authorList>
    </citation>
    <scope>NUCLEOTIDE SEQUENCE [LARGE SCALE GENOMIC DNA]</scope>
    <source>
        <strain evidence="1 2">PCC 7110</strain>
    </source>
</reference>
<comment type="caution">
    <text evidence="1">The sequence shown here is derived from an EMBL/GenBank/DDBJ whole genome shotgun (WGS) entry which is preliminary data.</text>
</comment>
<dbReference type="STRING" id="128403.WA1_47415"/>
<gene>
    <name evidence="1" type="ORF">WA1_47415</name>
</gene>
<dbReference type="RefSeq" id="WP_017745086.1">
    <property type="nucleotide sequence ID" value="NZ_KQ976354.1"/>
</dbReference>
<organism evidence="1 2">
    <name type="scientific">Scytonema hofmannii PCC 7110</name>
    <dbReference type="NCBI Taxonomy" id="128403"/>
    <lineage>
        <taxon>Bacteria</taxon>
        <taxon>Bacillati</taxon>
        <taxon>Cyanobacteriota</taxon>
        <taxon>Cyanophyceae</taxon>
        <taxon>Nostocales</taxon>
        <taxon>Scytonemataceae</taxon>
        <taxon>Scytonema</taxon>
    </lineage>
</organism>